<dbReference type="Proteomes" id="UP000197269">
    <property type="component" value="Unassembled WGS sequence"/>
</dbReference>
<dbReference type="InterPro" id="IPR043519">
    <property type="entry name" value="NT_sf"/>
</dbReference>
<dbReference type="InterPro" id="IPR052366">
    <property type="entry name" value="GTP_Pyrophosphokinase"/>
</dbReference>
<gene>
    <name evidence="2" type="ORF">B5E41_30060</name>
</gene>
<evidence type="ECO:0000259" key="1">
    <source>
        <dbReference type="SMART" id="SM00954"/>
    </source>
</evidence>
<proteinExistence type="predicted"/>
<dbReference type="CDD" id="cd05399">
    <property type="entry name" value="NT_Rel-Spo_like"/>
    <property type="match status" value="1"/>
</dbReference>
<evidence type="ECO:0000313" key="2">
    <source>
        <dbReference type="EMBL" id="OWO89726.1"/>
    </source>
</evidence>
<dbReference type="SMART" id="SM00954">
    <property type="entry name" value="RelA_SpoT"/>
    <property type="match status" value="1"/>
</dbReference>
<dbReference type="InterPro" id="IPR007685">
    <property type="entry name" value="RelA_SpoT"/>
</dbReference>
<reference evidence="2 3" key="1">
    <citation type="submission" date="2017-03" db="EMBL/GenBank/DDBJ databases">
        <title>Genome of strain Rhizobium sp. CNPSo 668.</title>
        <authorList>
            <person name="Ribeiro R."/>
        </authorList>
    </citation>
    <scope>NUCLEOTIDE SEQUENCE [LARGE SCALE GENOMIC DNA]</scope>
    <source>
        <strain evidence="2 3">CNPSo 668</strain>
    </source>
</reference>
<sequence>MAVYPELQFSMQEVRAAGKRLKDELSLHSAVDCRDAHHVFAVANSWRDSHFFPMRSVYLSAAYRMRKIGIKGDMAARPKRMASIRRKLRESDIHLDRMQDIGGCRAILDDIAGVRSLLAEINDEFPHYDRRQWPYIDTPKDDGYRSHHISFEFCPRKKAQSIFAGRRVEFQIRTRLQHSWATAVEAVSLFNGEDLKHHHGNADWLRLFKLMSGEFAYVEGCPIGPGVPDRPLRIAEIKALETKLDAISTLDNIRTATTYAETYLYGDGKFFLIVYNNVDHTVTVERYSEILQLQARLAIIERQIEEGLTRSKVVTVEVSRVNNLVRTYPNYFGDVGVFLNNLRRIVRGQDALEFTLIQQERVKIARPQPAGDVRNLNRRYTRWYPS</sequence>
<dbReference type="Gene3D" id="3.30.460.10">
    <property type="entry name" value="Beta Polymerase, domain 2"/>
    <property type="match status" value="1"/>
</dbReference>
<organism evidence="2 3">
    <name type="scientific">Rhizobium esperanzae</name>
    <dbReference type="NCBI Taxonomy" id="1967781"/>
    <lineage>
        <taxon>Bacteria</taxon>
        <taxon>Pseudomonadati</taxon>
        <taxon>Pseudomonadota</taxon>
        <taxon>Alphaproteobacteria</taxon>
        <taxon>Hyphomicrobiales</taxon>
        <taxon>Rhizobiaceae</taxon>
        <taxon>Rhizobium/Agrobacterium group</taxon>
        <taxon>Rhizobium</taxon>
    </lineage>
</organism>
<dbReference type="Pfam" id="PF04607">
    <property type="entry name" value="RelA_SpoT"/>
    <property type="match status" value="1"/>
</dbReference>
<dbReference type="GO" id="GO:0015969">
    <property type="term" value="P:guanosine tetraphosphate metabolic process"/>
    <property type="evidence" value="ECO:0007669"/>
    <property type="project" value="InterPro"/>
</dbReference>
<dbReference type="PANTHER" id="PTHR47837:SF1">
    <property type="entry name" value="GTP PYROPHOSPHOKINASE YJBM"/>
    <property type="match status" value="1"/>
</dbReference>
<dbReference type="SUPFAM" id="SSF81301">
    <property type="entry name" value="Nucleotidyltransferase"/>
    <property type="match status" value="1"/>
</dbReference>
<name>A0A246DKW5_9HYPH</name>
<dbReference type="PANTHER" id="PTHR47837">
    <property type="entry name" value="GTP PYROPHOSPHOKINASE YJBM"/>
    <property type="match status" value="1"/>
</dbReference>
<comment type="caution">
    <text evidence="2">The sequence shown here is derived from an EMBL/GenBank/DDBJ whole genome shotgun (WGS) entry which is preliminary data.</text>
</comment>
<accession>A0A246DKW5</accession>
<feature type="domain" description="RelA/SpoT" evidence="1">
    <location>
        <begin position="76"/>
        <end position="195"/>
    </location>
</feature>
<dbReference type="RefSeq" id="WP_088397217.1">
    <property type="nucleotide sequence ID" value="NZ_MXPU01000039.1"/>
</dbReference>
<protein>
    <recommendedName>
        <fullName evidence="1">RelA/SpoT domain-containing protein</fullName>
    </recommendedName>
</protein>
<dbReference type="AlphaFoldDB" id="A0A246DKW5"/>
<evidence type="ECO:0000313" key="3">
    <source>
        <dbReference type="Proteomes" id="UP000197269"/>
    </source>
</evidence>
<dbReference type="EMBL" id="MXPU01000039">
    <property type="protein sequence ID" value="OWO89726.1"/>
    <property type="molecule type" value="Genomic_DNA"/>
</dbReference>